<dbReference type="Proteomes" id="UP000299102">
    <property type="component" value="Unassembled WGS sequence"/>
</dbReference>
<name>A0A4C1W8T7_EUMVA</name>
<dbReference type="AlphaFoldDB" id="A0A4C1W8T7"/>
<reference evidence="2 3" key="1">
    <citation type="journal article" date="2019" name="Commun. Biol.">
        <title>The bagworm genome reveals a unique fibroin gene that provides high tensile strength.</title>
        <authorList>
            <person name="Kono N."/>
            <person name="Nakamura H."/>
            <person name="Ohtoshi R."/>
            <person name="Tomita M."/>
            <person name="Numata K."/>
            <person name="Arakawa K."/>
        </authorList>
    </citation>
    <scope>NUCLEOTIDE SEQUENCE [LARGE SCALE GENOMIC DNA]</scope>
</reference>
<gene>
    <name evidence="2" type="ORF">EVAR_24029_1</name>
</gene>
<proteinExistence type="predicted"/>
<evidence type="ECO:0000256" key="1">
    <source>
        <dbReference type="SAM" id="MobiDB-lite"/>
    </source>
</evidence>
<comment type="caution">
    <text evidence="2">The sequence shown here is derived from an EMBL/GenBank/DDBJ whole genome shotgun (WGS) entry which is preliminary data.</text>
</comment>
<evidence type="ECO:0000313" key="3">
    <source>
        <dbReference type="Proteomes" id="UP000299102"/>
    </source>
</evidence>
<keyword evidence="3" id="KW-1185">Reference proteome</keyword>
<sequence>MPGGARASGTASCRRVPVHRLRCHGAEYGESDRNYPRSNTLRCRSVLAGVNWAGGRRQPMVVGPGAGAWPRAVTRRGELSRGDSETPRPPTSALSRESAH</sequence>
<accession>A0A4C1W8T7</accession>
<evidence type="ECO:0000313" key="2">
    <source>
        <dbReference type="EMBL" id="GBP47778.1"/>
    </source>
</evidence>
<organism evidence="2 3">
    <name type="scientific">Eumeta variegata</name>
    <name type="common">Bagworm moth</name>
    <name type="synonym">Eumeta japonica</name>
    <dbReference type="NCBI Taxonomy" id="151549"/>
    <lineage>
        <taxon>Eukaryota</taxon>
        <taxon>Metazoa</taxon>
        <taxon>Ecdysozoa</taxon>
        <taxon>Arthropoda</taxon>
        <taxon>Hexapoda</taxon>
        <taxon>Insecta</taxon>
        <taxon>Pterygota</taxon>
        <taxon>Neoptera</taxon>
        <taxon>Endopterygota</taxon>
        <taxon>Lepidoptera</taxon>
        <taxon>Glossata</taxon>
        <taxon>Ditrysia</taxon>
        <taxon>Tineoidea</taxon>
        <taxon>Psychidae</taxon>
        <taxon>Oiketicinae</taxon>
        <taxon>Eumeta</taxon>
    </lineage>
</organism>
<protein>
    <submittedName>
        <fullName evidence="2">Uncharacterized protein</fullName>
    </submittedName>
</protein>
<feature type="region of interest" description="Disordered" evidence="1">
    <location>
        <begin position="56"/>
        <end position="100"/>
    </location>
</feature>
<feature type="compositionally biased region" description="Basic and acidic residues" evidence="1">
    <location>
        <begin position="75"/>
        <end position="86"/>
    </location>
</feature>
<dbReference type="EMBL" id="BGZK01000509">
    <property type="protein sequence ID" value="GBP47778.1"/>
    <property type="molecule type" value="Genomic_DNA"/>
</dbReference>